<dbReference type="PANTHER" id="PTHR12059:SF5">
    <property type="entry name" value="LARGE RIBOSOMAL SUBUNIT PROTEIN UL23M"/>
    <property type="match status" value="1"/>
</dbReference>
<keyword evidence="7" id="KW-1185">Reference proteome</keyword>
<evidence type="ECO:0000256" key="4">
    <source>
        <dbReference type="ARBA" id="ARBA00039977"/>
    </source>
</evidence>
<dbReference type="EMBL" id="CM031829">
    <property type="protein sequence ID" value="KAG6711100.1"/>
    <property type="molecule type" value="Genomic_DNA"/>
</dbReference>
<dbReference type="AlphaFoldDB" id="A0A8T1QE87"/>
<comment type="similarity">
    <text evidence="1">Belongs to the universal ribosomal protein uL23 family.</text>
</comment>
<dbReference type="Pfam" id="PF00276">
    <property type="entry name" value="Ribosomal_L23"/>
    <property type="match status" value="1"/>
</dbReference>
<dbReference type="InterPro" id="IPR012677">
    <property type="entry name" value="Nucleotide-bd_a/b_plait_sf"/>
</dbReference>
<dbReference type="GO" id="GO:0005762">
    <property type="term" value="C:mitochondrial large ribosomal subunit"/>
    <property type="evidence" value="ECO:0007669"/>
    <property type="project" value="TreeGrafter"/>
</dbReference>
<evidence type="ECO:0000313" key="7">
    <source>
        <dbReference type="Proteomes" id="UP000811609"/>
    </source>
</evidence>
<protein>
    <recommendedName>
        <fullName evidence="4">Large ribosomal subunit protein uL23m</fullName>
    </recommendedName>
</protein>
<evidence type="ECO:0000256" key="2">
    <source>
        <dbReference type="ARBA" id="ARBA00022980"/>
    </source>
</evidence>
<dbReference type="Gene3D" id="3.30.70.330">
    <property type="match status" value="1"/>
</dbReference>
<proteinExistence type="inferred from homology"/>
<dbReference type="Proteomes" id="UP000811246">
    <property type="component" value="Chromosome 5"/>
</dbReference>
<reference evidence="6" key="2">
    <citation type="submission" date="2021-01" db="EMBL/GenBank/DDBJ databases">
        <authorList>
            <person name="Lovell J.T."/>
            <person name="Bentley N."/>
            <person name="Bhattarai G."/>
            <person name="Jenkins J.W."/>
            <person name="Sreedasyam A."/>
            <person name="Alarcon Y."/>
            <person name="Bock C."/>
            <person name="Boston L."/>
            <person name="Carlson J."/>
            <person name="Cervantes K."/>
            <person name="Clermont K."/>
            <person name="Krom N."/>
            <person name="Kubenka K."/>
            <person name="Mamidi S."/>
            <person name="Mattison C."/>
            <person name="Monteros M."/>
            <person name="Pisani C."/>
            <person name="Plott C."/>
            <person name="Rajasekar S."/>
            <person name="Rhein H.S."/>
            <person name="Rohla C."/>
            <person name="Song M."/>
            <person name="Hilaire R.S."/>
            <person name="Shu S."/>
            <person name="Wells L."/>
            <person name="Wang X."/>
            <person name="Webber J."/>
            <person name="Heerema R.J."/>
            <person name="Klein P."/>
            <person name="Conner P."/>
            <person name="Grauke L."/>
            <person name="Grimwood J."/>
            <person name="Schmutz J."/>
            <person name="Randall J.J."/>
        </authorList>
    </citation>
    <scope>NUCLEOTIDE SEQUENCE</scope>
    <source>
        <tissue evidence="6">Leaf</tissue>
    </source>
</reference>
<dbReference type="GO" id="GO:0003735">
    <property type="term" value="F:structural constituent of ribosome"/>
    <property type="evidence" value="ECO:0007669"/>
    <property type="project" value="InterPro"/>
</dbReference>
<dbReference type="PANTHER" id="PTHR12059">
    <property type="entry name" value="RIBOSOMAL PROTEIN L23-RELATED"/>
    <property type="match status" value="1"/>
</dbReference>
<dbReference type="EMBL" id="CM031813">
    <property type="protein sequence ID" value="KAG6652867.1"/>
    <property type="molecule type" value="Genomic_DNA"/>
</dbReference>
<dbReference type="EMBL" id="CM031813">
    <property type="protein sequence ID" value="KAG6652866.1"/>
    <property type="molecule type" value="Genomic_DNA"/>
</dbReference>
<comment type="caution">
    <text evidence="5">The sequence shown here is derived from an EMBL/GenBank/DDBJ whole genome shotgun (WGS) entry which is preliminary data.</text>
</comment>
<keyword evidence="3" id="KW-0687">Ribonucleoprotein</keyword>
<evidence type="ECO:0000256" key="3">
    <source>
        <dbReference type="ARBA" id="ARBA00023274"/>
    </source>
</evidence>
<dbReference type="EMBL" id="CM031829">
    <property type="protein sequence ID" value="KAG6711102.1"/>
    <property type="molecule type" value="Genomic_DNA"/>
</dbReference>
<accession>A0A8T1QE87</accession>
<dbReference type="OrthoDB" id="275582at2759"/>
<keyword evidence="2" id="KW-0689">Ribosomal protein</keyword>
<dbReference type="GO" id="GO:0003729">
    <property type="term" value="F:mRNA binding"/>
    <property type="evidence" value="ECO:0007669"/>
    <property type="project" value="UniProtKB-ARBA"/>
</dbReference>
<name>A0A8T1QE87_CARIL</name>
<evidence type="ECO:0000313" key="5">
    <source>
        <dbReference type="EMBL" id="KAG6652866.1"/>
    </source>
</evidence>
<evidence type="ECO:0000313" key="6">
    <source>
        <dbReference type="EMBL" id="KAG6711100.1"/>
    </source>
</evidence>
<dbReference type="SUPFAM" id="SSF54189">
    <property type="entry name" value="Ribosomal proteins S24e, L23 and L15e"/>
    <property type="match status" value="1"/>
</dbReference>
<dbReference type="Proteomes" id="UP000811609">
    <property type="component" value="Chromosome 5"/>
</dbReference>
<dbReference type="InterPro" id="IPR013025">
    <property type="entry name" value="Ribosomal_uL23-like"/>
</dbReference>
<sequence length="128" mass="14450">MANVHFTNCPIEFIMPPSSNNVRDISIKIIPSATKPEIKRILELVHGCEVEKVRTLNMKGKKKMLGGRLVARPDYKKAYVTLKNPLSFSHSYPVHLVEDERKSINVKPKLASLRSEKSPSLDSKRVAL</sequence>
<organism evidence="5 7">
    <name type="scientific">Carya illinoinensis</name>
    <name type="common">Pecan</name>
    <dbReference type="NCBI Taxonomy" id="32201"/>
    <lineage>
        <taxon>Eukaryota</taxon>
        <taxon>Viridiplantae</taxon>
        <taxon>Streptophyta</taxon>
        <taxon>Embryophyta</taxon>
        <taxon>Tracheophyta</taxon>
        <taxon>Spermatophyta</taxon>
        <taxon>Magnoliopsida</taxon>
        <taxon>eudicotyledons</taxon>
        <taxon>Gunneridae</taxon>
        <taxon>Pentapetalae</taxon>
        <taxon>rosids</taxon>
        <taxon>fabids</taxon>
        <taxon>Fagales</taxon>
        <taxon>Juglandaceae</taxon>
        <taxon>Carya</taxon>
    </lineage>
</organism>
<evidence type="ECO:0000256" key="1">
    <source>
        <dbReference type="ARBA" id="ARBA00006700"/>
    </source>
</evidence>
<dbReference type="GO" id="GO:0032543">
    <property type="term" value="P:mitochondrial translation"/>
    <property type="evidence" value="ECO:0007669"/>
    <property type="project" value="TreeGrafter"/>
</dbReference>
<dbReference type="EMBL" id="CM031829">
    <property type="protein sequence ID" value="KAG6711101.1"/>
    <property type="molecule type" value="Genomic_DNA"/>
</dbReference>
<reference evidence="5" key="1">
    <citation type="submission" date="2020-12" db="EMBL/GenBank/DDBJ databases">
        <title>WGS assembly of Carya illinoinensis cv. Pawnee.</title>
        <authorList>
            <person name="Platts A."/>
            <person name="Shu S."/>
            <person name="Wright S."/>
            <person name="Barry K."/>
            <person name="Edger P."/>
            <person name="Pires J.C."/>
            <person name="Schmutz J."/>
        </authorList>
    </citation>
    <scope>NUCLEOTIDE SEQUENCE</scope>
    <source>
        <tissue evidence="5">Leaf</tissue>
    </source>
</reference>
<dbReference type="InterPro" id="IPR012678">
    <property type="entry name" value="Ribosomal_uL23/eL15/eS24_sf"/>
</dbReference>
<gene>
    <name evidence="5" type="ORF">CIPAW_05G035400</name>
    <name evidence="6" type="ORF">I3842_05G036500</name>
</gene>